<name>A0ACB6QKQ2_9PLEO</name>
<accession>A0ACB6QKQ2</accession>
<evidence type="ECO:0000313" key="2">
    <source>
        <dbReference type="Proteomes" id="UP000799755"/>
    </source>
</evidence>
<comment type="caution">
    <text evidence="1">The sequence shown here is derived from an EMBL/GenBank/DDBJ whole genome shotgun (WGS) entry which is preliminary data.</text>
</comment>
<proteinExistence type="predicted"/>
<dbReference type="EMBL" id="MU003521">
    <property type="protein sequence ID" value="KAF2467153.1"/>
    <property type="molecule type" value="Genomic_DNA"/>
</dbReference>
<protein>
    <submittedName>
        <fullName evidence="1">Uncharacterized protein</fullName>
    </submittedName>
</protein>
<sequence length="813" mass="89426">MRYESTQCNEVGTVTILMNRSISGHPEPIRRPRLCPAPCCYPYFPMYLVIKSPRTPICLSGFLPHSDPFTVSGLPEMNDGFGYDRLTYEITSLRFASRSCNDIEHAVIRAAKDNHHRNCDPNASEINHLAFPVHLVGQQRYSDEQNVEEIIGEKSGRVIQWRTSAKSNPVSQSCLLITPIWTMHTFLLTINLAEPSQMNAKLSRDHLAPRFAEPNQPRLVTSKQTIIYQDLHSHARVSARYARPMARQSITLSAQFPKRKQTPPAQIFRATWAALLSLFLSSGFIFTVALTTDGKPKTGLWTSNASVFIALGATILKGSVAALLGVALYQHLWLRLSNHEGEEYGLSIKNIESLHLASRLSVGMLSRPSTALAWFTGLVCFLATSATIPALQAGVETGSRIEIMPTTVKIQHAQLDPRMAARSGAVLYPQNAMPNIKRSATIAVFGETGSQPYTQQNLTGKASFGPIDFVDVECAIVETPGVVIATRSDQWYYNFTARFEQPIPFGPNSFLEYIFASLAFNATMNNGTHFLSHACSLRPARGVCRTTISGGNGIMKDLHCTRQSWMDPIPAQIEGPATGFYGIAAAFVDVFNGEAWTTYQQGRPQQNSTFIAATARFTNRTTFILPSDLVSHVQRTIWHAPLNARPLNIPADAVGGPYDLNSTVDMIVQDERLVFITQFDYRILGIVVGVSILLGLGSLLYLVAAENSTLGRLMRDSLVHSLTIGGINGPGIPNSCMAGLETVLDVVGETRRVYGVVTQSTTSSPGHLAMRSDFGALSYEDWRCEYEPVESFFGALKEISAQTKDPSLNLIVN</sequence>
<organism evidence="1 2">
    <name type="scientific">Lindgomyces ingoldianus</name>
    <dbReference type="NCBI Taxonomy" id="673940"/>
    <lineage>
        <taxon>Eukaryota</taxon>
        <taxon>Fungi</taxon>
        <taxon>Dikarya</taxon>
        <taxon>Ascomycota</taxon>
        <taxon>Pezizomycotina</taxon>
        <taxon>Dothideomycetes</taxon>
        <taxon>Pleosporomycetidae</taxon>
        <taxon>Pleosporales</taxon>
        <taxon>Lindgomycetaceae</taxon>
        <taxon>Lindgomyces</taxon>
    </lineage>
</organism>
<gene>
    <name evidence="1" type="ORF">BDR25DRAFT_395316</name>
</gene>
<evidence type="ECO:0000313" key="1">
    <source>
        <dbReference type="EMBL" id="KAF2467153.1"/>
    </source>
</evidence>
<reference evidence="1" key="1">
    <citation type="journal article" date="2020" name="Stud. Mycol.">
        <title>101 Dothideomycetes genomes: a test case for predicting lifestyles and emergence of pathogens.</title>
        <authorList>
            <person name="Haridas S."/>
            <person name="Albert R."/>
            <person name="Binder M."/>
            <person name="Bloem J."/>
            <person name="Labutti K."/>
            <person name="Salamov A."/>
            <person name="Andreopoulos B."/>
            <person name="Baker S."/>
            <person name="Barry K."/>
            <person name="Bills G."/>
            <person name="Bluhm B."/>
            <person name="Cannon C."/>
            <person name="Castanera R."/>
            <person name="Culley D."/>
            <person name="Daum C."/>
            <person name="Ezra D."/>
            <person name="Gonzalez J."/>
            <person name="Henrissat B."/>
            <person name="Kuo A."/>
            <person name="Liang C."/>
            <person name="Lipzen A."/>
            <person name="Lutzoni F."/>
            <person name="Magnuson J."/>
            <person name="Mondo S."/>
            <person name="Nolan M."/>
            <person name="Ohm R."/>
            <person name="Pangilinan J."/>
            <person name="Park H.-J."/>
            <person name="Ramirez L."/>
            <person name="Alfaro M."/>
            <person name="Sun H."/>
            <person name="Tritt A."/>
            <person name="Yoshinaga Y."/>
            <person name="Zwiers L.-H."/>
            <person name="Turgeon B."/>
            <person name="Goodwin S."/>
            <person name="Spatafora J."/>
            <person name="Crous P."/>
            <person name="Grigoriev I."/>
        </authorList>
    </citation>
    <scope>NUCLEOTIDE SEQUENCE</scope>
    <source>
        <strain evidence="1">ATCC 200398</strain>
    </source>
</reference>
<dbReference type="Proteomes" id="UP000799755">
    <property type="component" value="Unassembled WGS sequence"/>
</dbReference>
<keyword evidence="2" id="KW-1185">Reference proteome</keyword>